<feature type="region of interest" description="Disordered" evidence="1">
    <location>
        <begin position="126"/>
        <end position="152"/>
    </location>
</feature>
<evidence type="ECO:0000313" key="3">
    <source>
        <dbReference type="Proteomes" id="UP000314294"/>
    </source>
</evidence>
<dbReference type="OrthoDB" id="10066656at2759"/>
<gene>
    <name evidence="2" type="ORF">EYF80_011905</name>
</gene>
<dbReference type="Proteomes" id="UP000314294">
    <property type="component" value="Unassembled WGS sequence"/>
</dbReference>
<accession>A0A4Z2IJ47</accession>
<dbReference type="AlphaFoldDB" id="A0A4Z2IJ47"/>
<proteinExistence type="predicted"/>
<protein>
    <submittedName>
        <fullName evidence="2">Uncharacterized protein</fullName>
    </submittedName>
</protein>
<dbReference type="EMBL" id="SRLO01000079">
    <property type="protein sequence ID" value="TNN77848.1"/>
    <property type="molecule type" value="Genomic_DNA"/>
</dbReference>
<sequence length="236" mass="26540">MEGRPHWFGLLRNASCLLGRTPAMDLLMEHEGVPVTFYLLRYATRRDGVTCCCVEHRAAADQRQRVAFSGSPVAISWEQTSRKSHIWLETRRVVSRWRHGQPVSWLLYSNIPDSSQTCLVRRNPPVSVSALRGPGHDDEDREKVESGHQHRSSQLISSGDWESIAINDTVLSSDVVYLRIHVCSDLQGKCVSLELIYHCHHCPSALPLHSPPSAVPQRPFLGSHKSFLPQSSGQFT</sequence>
<evidence type="ECO:0000256" key="1">
    <source>
        <dbReference type="SAM" id="MobiDB-lite"/>
    </source>
</evidence>
<evidence type="ECO:0000313" key="2">
    <source>
        <dbReference type="EMBL" id="TNN77848.1"/>
    </source>
</evidence>
<reference evidence="2 3" key="1">
    <citation type="submission" date="2019-03" db="EMBL/GenBank/DDBJ databases">
        <title>First draft genome of Liparis tanakae, snailfish: a comprehensive survey of snailfish specific genes.</title>
        <authorList>
            <person name="Kim W."/>
            <person name="Song I."/>
            <person name="Jeong J.-H."/>
            <person name="Kim D."/>
            <person name="Kim S."/>
            <person name="Ryu S."/>
            <person name="Song J.Y."/>
            <person name="Lee S.K."/>
        </authorList>
    </citation>
    <scope>NUCLEOTIDE SEQUENCE [LARGE SCALE GENOMIC DNA]</scope>
    <source>
        <tissue evidence="2">Muscle</tissue>
    </source>
</reference>
<name>A0A4Z2IJ47_9TELE</name>
<feature type="compositionally biased region" description="Basic and acidic residues" evidence="1">
    <location>
        <begin position="134"/>
        <end position="148"/>
    </location>
</feature>
<keyword evidence="3" id="KW-1185">Reference proteome</keyword>
<comment type="caution">
    <text evidence="2">The sequence shown here is derived from an EMBL/GenBank/DDBJ whole genome shotgun (WGS) entry which is preliminary data.</text>
</comment>
<organism evidence="2 3">
    <name type="scientific">Liparis tanakae</name>
    <name type="common">Tanaka's snailfish</name>
    <dbReference type="NCBI Taxonomy" id="230148"/>
    <lineage>
        <taxon>Eukaryota</taxon>
        <taxon>Metazoa</taxon>
        <taxon>Chordata</taxon>
        <taxon>Craniata</taxon>
        <taxon>Vertebrata</taxon>
        <taxon>Euteleostomi</taxon>
        <taxon>Actinopterygii</taxon>
        <taxon>Neopterygii</taxon>
        <taxon>Teleostei</taxon>
        <taxon>Neoteleostei</taxon>
        <taxon>Acanthomorphata</taxon>
        <taxon>Eupercaria</taxon>
        <taxon>Perciformes</taxon>
        <taxon>Cottioidei</taxon>
        <taxon>Cottales</taxon>
        <taxon>Liparidae</taxon>
        <taxon>Liparis</taxon>
    </lineage>
</organism>